<dbReference type="InterPro" id="IPR050697">
    <property type="entry name" value="Adenylyl/Guanylyl_Cyclase_3/4"/>
</dbReference>
<dbReference type="SUPFAM" id="SSF55073">
    <property type="entry name" value="Nucleotide cyclase"/>
    <property type="match status" value="1"/>
</dbReference>
<dbReference type="InterPro" id="IPR001054">
    <property type="entry name" value="A/G_cyclase"/>
</dbReference>
<sequence length="462" mass="50970">MKSTLSAFLFGKNANSHLPERVQSAIEKQQYESEKLIGWVQLLLVTIFASLYAISPKTVMSDGIHPVPWALGLYYLFTLKRLALTYRNKLSTWFLTVSVIADIGLLMVLIWSFHIQYMQPASFYLKAPTVLYVFIFIALRSLRFDPRYILIAGGTAAAGWIILTGYVIWSEGGKSMITRDYVTYLTSNSILIGAEIDKIIAILLVTAVLTVAVMRAKRSFIRAVTDEIAARDLSRFVSPEIADRITHAEQQIRPGGGEAVNATVMFTDIEGFSSIAEKLAPKELATMLNEYFTETNAVISHFGGVITQFEGDAMLITFNAVTPDTDHALNAVRTALAIQELANRRIYSHGGRLKTRCGINSGEIVLGAVGSESRLTFTVHGDNVNIASRLEALNKEFGTYILATEDTVRACGNHDDIPAWTPRGDVTVRGRENPTKIFSLTPIKITGHTPAQDTARQTVSRA</sequence>
<comment type="caution">
    <text evidence="3">The sequence shown here is derived from an EMBL/GenBank/DDBJ whole genome shotgun (WGS) entry which is preliminary data.</text>
</comment>
<keyword evidence="1" id="KW-0472">Membrane</keyword>
<keyword evidence="4" id="KW-1185">Reference proteome</keyword>
<keyword evidence="1" id="KW-1133">Transmembrane helix</keyword>
<dbReference type="RefSeq" id="WP_064779686.1">
    <property type="nucleotide sequence ID" value="NZ_BAAAEQ010000001.1"/>
</dbReference>
<reference evidence="3 4" key="1">
    <citation type="submission" date="2020-03" db="EMBL/GenBank/DDBJ databases">
        <title>Genomic Encyclopedia of Type Strains, Phase IV (KMG-IV): sequencing the most valuable type-strain genomes for metagenomic binning, comparative biology and taxonomic classification.</title>
        <authorList>
            <person name="Goeker M."/>
        </authorList>
    </citation>
    <scope>NUCLEOTIDE SEQUENCE [LARGE SCALE GENOMIC DNA]</scope>
    <source>
        <strain evidence="3 4">DSM 18888</strain>
    </source>
</reference>
<proteinExistence type="predicted"/>
<dbReference type="Pfam" id="PF00211">
    <property type="entry name" value="Guanylate_cyc"/>
    <property type="match status" value="1"/>
</dbReference>
<dbReference type="PANTHER" id="PTHR43081:SF1">
    <property type="entry name" value="ADENYLATE CYCLASE, TERMINAL-DIFFERENTIATION SPECIFIC"/>
    <property type="match status" value="1"/>
</dbReference>
<feature type="transmembrane region" description="Helical" evidence="1">
    <location>
        <begin position="90"/>
        <end position="111"/>
    </location>
</feature>
<accession>A0ABX0WXB7</accession>
<feature type="transmembrane region" description="Helical" evidence="1">
    <location>
        <begin position="149"/>
        <end position="169"/>
    </location>
</feature>
<gene>
    <name evidence="3" type="ORF">GGR96_001071</name>
</gene>
<organism evidence="3 4">
    <name type="scientific">Thalassospira tepidiphila</name>
    <dbReference type="NCBI Taxonomy" id="393657"/>
    <lineage>
        <taxon>Bacteria</taxon>
        <taxon>Pseudomonadati</taxon>
        <taxon>Pseudomonadota</taxon>
        <taxon>Alphaproteobacteria</taxon>
        <taxon>Rhodospirillales</taxon>
        <taxon>Thalassospiraceae</taxon>
        <taxon>Thalassospira</taxon>
    </lineage>
</organism>
<name>A0ABX0WXB7_9PROT</name>
<keyword evidence="1" id="KW-0812">Transmembrane</keyword>
<dbReference type="PANTHER" id="PTHR43081">
    <property type="entry name" value="ADENYLATE CYCLASE, TERMINAL-DIFFERENTIATION SPECIFIC-RELATED"/>
    <property type="match status" value="1"/>
</dbReference>
<keyword evidence="3" id="KW-0456">Lyase</keyword>
<feature type="transmembrane region" description="Helical" evidence="1">
    <location>
        <begin position="36"/>
        <end position="54"/>
    </location>
</feature>
<feature type="domain" description="Guanylate cyclase" evidence="2">
    <location>
        <begin position="263"/>
        <end position="391"/>
    </location>
</feature>
<dbReference type="InterPro" id="IPR029787">
    <property type="entry name" value="Nucleotide_cyclase"/>
</dbReference>
<feature type="transmembrane region" description="Helical" evidence="1">
    <location>
        <begin position="66"/>
        <end position="83"/>
    </location>
</feature>
<dbReference type="Gene3D" id="3.30.70.1230">
    <property type="entry name" value="Nucleotide cyclase"/>
    <property type="match status" value="1"/>
</dbReference>
<feature type="transmembrane region" description="Helical" evidence="1">
    <location>
        <begin position="189"/>
        <end position="213"/>
    </location>
</feature>
<dbReference type="PROSITE" id="PS50125">
    <property type="entry name" value="GUANYLATE_CYCLASE_2"/>
    <property type="match status" value="1"/>
</dbReference>
<feature type="transmembrane region" description="Helical" evidence="1">
    <location>
        <begin position="123"/>
        <end position="142"/>
    </location>
</feature>
<dbReference type="EMBL" id="JAATJD010000001">
    <property type="protein sequence ID" value="NJB73999.1"/>
    <property type="molecule type" value="Genomic_DNA"/>
</dbReference>
<evidence type="ECO:0000256" key="1">
    <source>
        <dbReference type="SAM" id="Phobius"/>
    </source>
</evidence>
<evidence type="ECO:0000313" key="3">
    <source>
        <dbReference type="EMBL" id="NJB73999.1"/>
    </source>
</evidence>
<evidence type="ECO:0000259" key="2">
    <source>
        <dbReference type="PROSITE" id="PS50125"/>
    </source>
</evidence>
<dbReference type="GO" id="GO:0004016">
    <property type="term" value="F:adenylate cyclase activity"/>
    <property type="evidence" value="ECO:0007669"/>
    <property type="project" value="UniProtKB-EC"/>
</dbReference>
<protein>
    <submittedName>
        <fullName evidence="3">Adenylate cyclase</fullName>
        <ecNumber evidence="3">4.6.1.1</ecNumber>
    </submittedName>
</protein>
<evidence type="ECO:0000313" key="4">
    <source>
        <dbReference type="Proteomes" id="UP000556869"/>
    </source>
</evidence>
<dbReference type="EC" id="4.6.1.1" evidence="3"/>
<dbReference type="SMART" id="SM00044">
    <property type="entry name" value="CYCc"/>
    <property type="match status" value="1"/>
</dbReference>
<dbReference type="Proteomes" id="UP000556869">
    <property type="component" value="Unassembled WGS sequence"/>
</dbReference>
<dbReference type="CDD" id="cd07302">
    <property type="entry name" value="CHD"/>
    <property type="match status" value="1"/>
</dbReference>